<accession>A0A7X3LT08</accession>
<dbReference type="Proteomes" id="UP000433101">
    <property type="component" value="Unassembled WGS sequence"/>
</dbReference>
<evidence type="ECO:0000313" key="1">
    <source>
        <dbReference type="EMBL" id="MXN64533.1"/>
    </source>
</evidence>
<dbReference type="RefSeq" id="WP_160774743.1">
    <property type="nucleotide sequence ID" value="NZ_WUMV01000002.1"/>
</dbReference>
<dbReference type="EMBL" id="WUMV01000002">
    <property type="protein sequence ID" value="MXN64533.1"/>
    <property type="molecule type" value="Genomic_DNA"/>
</dbReference>
<dbReference type="AlphaFoldDB" id="A0A7X3LT08"/>
<sequence length="74" mass="7803">MNAGAKAVAGGRIREIGFEPLEAGPLRTARFIEPVAIVTPELAYRQSSSPALIYRFETSSGSSLAAHQVKGSKS</sequence>
<comment type="caution">
    <text evidence="1">The sequence shown here is derived from an EMBL/GenBank/DDBJ whole genome shotgun (WGS) entry which is preliminary data.</text>
</comment>
<organism evidence="1 2">
    <name type="scientific">Stappia sediminis</name>
    <dbReference type="NCBI Taxonomy" id="2692190"/>
    <lineage>
        <taxon>Bacteria</taxon>
        <taxon>Pseudomonadati</taxon>
        <taxon>Pseudomonadota</taxon>
        <taxon>Alphaproteobacteria</taxon>
        <taxon>Hyphomicrobiales</taxon>
        <taxon>Stappiaceae</taxon>
        <taxon>Stappia</taxon>
    </lineage>
</organism>
<reference evidence="1 2" key="1">
    <citation type="submission" date="2019-12" db="EMBL/GenBank/DDBJ databases">
        <authorList>
            <person name="Li M."/>
        </authorList>
    </citation>
    <scope>NUCLEOTIDE SEQUENCE [LARGE SCALE GENOMIC DNA]</scope>
    <source>
        <strain evidence="1 2">GBMRC 2046</strain>
    </source>
</reference>
<protein>
    <submittedName>
        <fullName evidence="1">Uncharacterized protein</fullName>
    </submittedName>
</protein>
<keyword evidence="2" id="KW-1185">Reference proteome</keyword>
<name>A0A7X3LT08_9HYPH</name>
<dbReference type="Gene3D" id="3.40.50.720">
    <property type="entry name" value="NAD(P)-binding Rossmann-like Domain"/>
    <property type="match status" value="1"/>
</dbReference>
<evidence type="ECO:0000313" key="2">
    <source>
        <dbReference type="Proteomes" id="UP000433101"/>
    </source>
</evidence>
<proteinExistence type="predicted"/>
<gene>
    <name evidence="1" type="ORF">GR183_06415</name>
</gene>